<feature type="domain" description="Wadjet protein JetD C-terminal" evidence="1">
    <location>
        <begin position="201"/>
        <end position="375"/>
    </location>
</feature>
<reference evidence="2 3" key="1">
    <citation type="submission" date="2018-11" db="EMBL/GenBank/DDBJ databases">
        <title>The Potential of Streptomyces as Biocontrol Agents against the Tomato grey mould, Botrytis cinerea (Gray mold) Frontiers in Microbiology.</title>
        <authorList>
            <person name="Li D."/>
        </authorList>
    </citation>
    <scope>NUCLEOTIDE SEQUENCE [LARGE SCALE GENOMIC DNA]</scope>
    <source>
        <strain evidence="2 3">NEAU-LD23</strain>
    </source>
</reference>
<evidence type="ECO:0000313" key="3">
    <source>
        <dbReference type="Proteomes" id="UP000275401"/>
    </source>
</evidence>
<sequence length="390" mass="43643">MNPVSHDPKDELYAGLVRRAAAKGWRGGRKKIVKEELFQELYAVRRSSPESELDETVLSRCLDALAAEGRLTLIGVHPPLNGRVPSGIFLPESAAPVRPAPRSVGVVHHELFRLLDGQRQVTESQHAGYGAISDWLHTVLEADRSLMDVPLRERSLEIFGKRTYWDIFPEAEKVLDGKGFGGPLFNRAERLHELIRAFPTDPPNLNAHFSDLTLEKRSTSWEKGDVLLVVENSATYWSLVEQLRKTEHRIGCVAWGVGWSFSAAVRTLVQAHTDTGHERRRRIREVRYFGDLDKSGLAIPATAARRAAEQGLVVRPTTGLYKALVRLGTAMPAKKKERTGSLSARELVDWLDDPSFAHVAGLLERGERLAQEWVGRGYLAGSTEWLRDVQ</sequence>
<dbReference type="RefSeq" id="WP_123099381.1">
    <property type="nucleotide sequence ID" value="NZ_RIBZ01000111.1"/>
</dbReference>
<dbReference type="Proteomes" id="UP000275401">
    <property type="component" value="Unassembled WGS sequence"/>
</dbReference>
<comment type="caution">
    <text evidence="2">The sequence shown here is derived from an EMBL/GenBank/DDBJ whole genome shotgun (WGS) entry which is preliminary data.</text>
</comment>
<name>A0A3M8WQS9_9ACTN</name>
<proteinExistence type="predicted"/>
<dbReference type="AlphaFoldDB" id="A0A3M8WQS9"/>
<gene>
    <name evidence="2" type="ORF">EEJ42_08630</name>
</gene>
<dbReference type="InterPro" id="IPR024534">
    <property type="entry name" value="JetD_C"/>
</dbReference>
<protein>
    <recommendedName>
        <fullName evidence="1">Wadjet protein JetD C-terminal domain-containing protein</fullName>
    </recommendedName>
</protein>
<organism evidence="2 3">
    <name type="scientific">Streptomyces botrytidirepellens</name>
    <dbReference type="NCBI Taxonomy" id="2486417"/>
    <lineage>
        <taxon>Bacteria</taxon>
        <taxon>Bacillati</taxon>
        <taxon>Actinomycetota</taxon>
        <taxon>Actinomycetes</taxon>
        <taxon>Kitasatosporales</taxon>
        <taxon>Streptomycetaceae</taxon>
        <taxon>Streptomyces</taxon>
    </lineage>
</organism>
<evidence type="ECO:0000313" key="2">
    <source>
        <dbReference type="EMBL" id="RNG31600.1"/>
    </source>
</evidence>
<accession>A0A3M8WQS9</accession>
<dbReference type="Pfam" id="PF09983">
    <property type="entry name" value="JetD_C"/>
    <property type="match status" value="1"/>
</dbReference>
<evidence type="ECO:0000259" key="1">
    <source>
        <dbReference type="Pfam" id="PF09983"/>
    </source>
</evidence>
<dbReference type="EMBL" id="RIBZ01000111">
    <property type="protein sequence ID" value="RNG31600.1"/>
    <property type="molecule type" value="Genomic_DNA"/>
</dbReference>
<keyword evidence="3" id="KW-1185">Reference proteome</keyword>